<comment type="caution">
    <text evidence="7">The sequence shown here is derived from an EMBL/GenBank/DDBJ whole genome shotgun (WGS) entry which is preliminary data.</text>
</comment>
<comment type="subcellular location">
    <subcellularLocation>
        <location evidence="1">Cell membrane</location>
        <topology evidence="1">Multi-pass membrane protein</topology>
    </subcellularLocation>
</comment>
<evidence type="ECO:0000256" key="2">
    <source>
        <dbReference type="ARBA" id="ARBA00022475"/>
    </source>
</evidence>
<dbReference type="Proteomes" id="UP001596201">
    <property type="component" value="Unassembled WGS sequence"/>
</dbReference>
<dbReference type="InterPro" id="IPR002758">
    <property type="entry name" value="Cation_antiport_E"/>
</dbReference>
<keyword evidence="8" id="KW-1185">Reference proteome</keyword>
<gene>
    <name evidence="7" type="ORF">ACFPJ5_15785</name>
</gene>
<dbReference type="RefSeq" id="WP_227230669.1">
    <property type="nucleotide sequence ID" value="NZ_JAJCVJ010000002.1"/>
</dbReference>
<name>A0ABD5REY1_9EURY</name>
<evidence type="ECO:0000313" key="7">
    <source>
        <dbReference type="EMBL" id="MFC5368391.1"/>
    </source>
</evidence>
<evidence type="ECO:0000256" key="6">
    <source>
        <dbReference type="SAM" id="MobiDB-lite"/>
    </source>
</evidence>
<organism evidence="7 8">
    <name type="scientific">Salinirubrum litoreum</name>
    <dbReference type="NCBI Taxonomy" id="1126234"/>
    <lineage>
        <taxon>Archaea</taxon>
        <taxon>Methanobacteriati</taxon>
        <taxon>Methanobacteriota</taxon>
        <taxon>Stenosarchaea group</taxon>
        <taxon>Halobacteria</taxon>
        <taxon>Halobacteriales</taxon>
        <taxon>Haloferacaceae</taxon>
        <taxon>Salinirubrum</taxon>
    </lineage>
</organism>
<dbReference type="PANTHER" id="PTHR34584:SF1">
    <property type="entry name" value="NA(+)_H(+) ANTIPORTER SUBUNIT E1"/>
    <property type="match status" value="1"/>
</dbReference>
<sequence length="351" mass="37136">MSTLVAVVSDRGRLRDTVSYVCREARDATRFESVTVRFLVPAGGGPDGLQRPAARALADRVAALAEREPRGRVTVETQVVTLAGETPAERVDSLIRTLPPETTLVVSMPALAEFTPSAVADGLARAARSSISVERAPVGRRIVRPPVALPRTSRRVVATFGVSLAFYLALGDPTKPFDLATGVASAAVVAALLSRVAFERDPSSASVRRFARAVVFLPSLLVAVVRANLAMAAVVLDPRLPIDPQLVRIPAPEGRLARALLANSITLTPGTLTVEVTDDELVVHTLTAGTRADLLSGDLQRAVTYVMTGERRESESRAGRQPPASHSGHHPPESPADRPQANSAALREGGD</sequence>
<accession>A0ABD5REY1</accession>
<keyword evidence="3" id="KW-0812">Transmembrane</keyword>
<dbReference type="AlphaFoldDB" id="A0ABD5REY1"/>
<evidence type="ECO:0000256" key="3">
    <source>
        <dbReference type="ARBA" id="ARBA00022692"/>
    </source>
</evidence>
<reference evidence="7 8" key="1">
    <citation type="journal article" date="2019" name="Int. J. Syst. Evol. Microbiol.">
        <title>The Global Catalogue of Microorganisms (GCM) 10K type strain sequencing project: providing services to taxonomists for standard genome sequencing and annotation.</title>
        <authorList>
            <consortium name="The Broad Institute Genomics Platform"/>
            <consortium name="The Broad Institute Genome Sequencing Center for Infectious Disease"/>
            <person name="Wu L."/>
            <person name="Ma J."/>
        </authorList>
    </citation>
    <scope>NUCLEOTIDE SEQUENCE [LARGE SCALE GENOMIC DNA]</scope>
    <source>
        <strain evidence="7 8">CGMCC 1.12237</strain>
    </source>
</reference>
<feature type="region of interest" description="Disordered" evidence="6">
    <location>
        <begin position="309"/>
        <end position="351"/>
    </location>
</feature>
<dbReference type="GO" id="GO:0005886">
    <property type="term" value="C:plasma membrane"/>
    <property type="evidence" value="ECO:0007669"/>
    <property type="project" value="UniProtKB-SubCell"/>
</dbReference>
<keyword evidence="4" id="KW-1133">Transmembrane helix</keyword>
<keyword evidence="5" id="KW-0472">Membrane</keyword>
<dbReference type="EMBL" id="JBHSKX010000002">
    <property type="protein sequence ID" value="MFC5368391.1"/>
    <property type="molecule type" value="Genomic_DNA"/>
</dbReference>
<dbReference type="PANTHER" id="PTHR34584">
    <property type="entry name" value="NA(+)/H(+) ANTIPORTER SUBUNIT E1"/>
    <property type="match status" value="1"/>
</dbReference>
<evidence type="ECO:0000256" key="5">
    <source>
        <dbReference type="ARBA" id="ARBA00023136"/>
    </source>
</evidence>
<keyword evidence="2" id="KW-1003">Cell membrane</keyword>
<evidence type="ECO:0000256" key="4">
    <source>
        <dbReference type="ARBA" id="ARBA00022989"/>
    </source>
</evidence>
<evidence type="ECO:0000313" key="8">
    <source>
        <dbReference type="Proteomes" id="UP001596201"/>
    </source>
</evidence>
<evidence type="ECO:0000256" key="1">
    <source>
        <dbReference type="ARBA" id="ARBA00004651"/>
    </source>
</evidence>
<feature type="compositionally biased region" description="Basic and acidic residues" evidence="6">
    <location>
        <begin position="309"/>
        <end position="318"/>
    </location>
</feature>
<proteinExistence type="predicted"/>
<protein>
    <submittedName>
        <fullName evidence="7">Na+/H+ antiporter subunit E</fullName>
    </submittedName>
</protein>
<dbReference type="Pfam" id="PF01899">
    <property type="entry name" value="MNHE"/>
    <property type="match status" value="1"/>
</dbReference>